<evidence type="ECO:0000313" key="5">
    <source>
        <dbReference type="EMBL" id="ATX82002.1"/>
    </source>
</evidence>
<dbReference type="EMBL" id="CP018800">
    <property type="protein sequence ID" value="ATX82002.1"/>
    <property type="molecule type" value="Genomic_DNA"/>
</dbReference>
<dbReference type="AlphaFoldDB" id="A0A2K8L4G9"/>
<evidence type="ECO:0000256" key="2">
    <source>
        <dbReference type="PIRSR" id="PIRSR000390-1"/>
    </source>
</evidence>
<dbReference type="Gene3D" id="3.40.640.10">
    <property type="entry name" value="Type I PLP-dependent aspartate aminotransferase-like (Major domain)"/>
    <property type="match status" value="1"/>
</dbReference>
<proteinExistence type="inferred from homology"/>
<dbReference type="GO" id="GO:0000271">
    <property type="term" value="P:polysaccharide biosynthetic process"/>
    <property type="evidence" value="ECO:0007669"/>
    <property type="project" value="TreeGrafter"/>
</dbReference>
<feature type="active site" description="Proton acceptor" evidence="2">
    <location>
        <position position="184"/>
    </location>
</feature>
<dbReference type="RefSeq" id="WP_100265402.1">
    <property type="nucleotide sequence ID" value="NZ_CP018800.1"/>
</dbReference>
<dbReference type="Gene3D" id="3.90.1150.10">
    <property type="entry name" value="Aspartate Aminotransferase, domain 1"/>
    <property type="match status" value="1"/>
</dbReference>
<dbReference type="InterPro" id="IPR015422">
    <property type="entry name" value="PyrdxlP-dep_Trfase_small"/>
</dbReference>
<reference evidence="5 6" key="1">
    <citation type="submission" date="2016-12" db="EMBL/GenBank/DDBJ databases">
        <title>Isolation and genomic insights into novel planktonic Zetaproteobacteria from stratified waters of the Chesapeake Bay.</title>
        <authorList>
            <person name="McAllister S.M."/>
            <person name="Kato S."/>
            <person name="Chan C.S."/>
            <person name="Chiu B.K."/>
            <person name="Field E.K."/>
        </authorList>
    </citation>
    <scope>NUCLEOTIDE SEQUENCE [LARGE SCALE GENOMIC DNA]</scope>
    <source>
        <strain evidence="5 6">CP-8</strain>
    </source>
</reference>
<dbReference type="KEGG" id="mfn:Ga0123462_1138"/>
<dbReference type="OrthoDB" id="9810913at2"/>
<dbReference type="PIRSF" id="PIRSF000390">
    <property type="entry name" value="PLP_StrS"/>
    <property type="match status" value="1"/>
</dbReference>
<evidence type="ECO:0000256" key="1">
    <source>
        <dbReference type="ARBA" id="ARBA00037999"/>
    </source>
</evidence>
<dbReference type="SUPFAM" id="SSF53383">
    <property type="entry name" value="PLP-dependent transferases"/>
    <property type="match status" value="1"/>
</dbReference>
<dbReference type="GO" id="GO:0030170">
    <property type="term" value="F:pyridoxal phosphate binding"/>
    <property type="evidence" value="ECO:0007669"/>
    <property type="project" value="TreeGrafter"/>
</dbReference>
<sequence>MWNIQLFKLNFDDLEREAAAQVVEGGWLTMGERILGFESTFSDYLGGDTKCVAVSNGTAALHMALLALDVEAEDEVIIPALTFVADANVVQMVGAKPVLADCRSLSDWNVSAESIKKCITSRTKAVIVVHYAGFPCDMPAIAELCREYGIHLIEDVAHAPGASVGGRNCGTWGDISCFSFFSNKNLSIGEGGMVATQDEGLHQRLGYLRSHGMTTLTLDRHKGRAITYDVAEPGLNYRMDEIRAAIGLVQLDKLPAGNARRAKLTARYRANLVNSPVTIPFDVMLPDSVSAYHILPVLLPEEVDRVKVIEALKQKGIQSSIHYPPFWSFSAYEGYFDPADTPVAAEICARELTLPLFPSLTIDEVDSVTSALLEALV</sequence>
<dbReference type="GO" id="GO:0008483">
    <property type="term" value="F:transaminase activity"/>
    <property type="evidence" value="ECO:0007669"/>
    <property type="project" value="TreeGrafter"/>
</dbReference>
<dbReference type="PANTHER" id="PTHR30244:SF34">
    <property type="entry name" value="DTDP-4-AMINO-4,6-DIDEOXYGALACTOSE TRANSAMINASE"/>
    <property type="match status" value="1"/>
</dbReference>
<comment type="similarity">
    <text evidence="1 4">Belongs to the DegT/DnrJ/EryC1 family.</text>
</comment>
<dbReference type="InterPro" id="IPR015424">
    <property type="entry name" value="PyrdxlP-dep_Trfase"/>
</dbReference>
<dbReference type="InterPro" id="IPR000653">
    <property type="entry name" value="DegT/StrS_aminotransferase"/>
</dbReference>
<keyword evidence="6" id="KW-1185">Reference proteome</keyword>
<dbReference type="CDD" id="cd00616">
    <property type="entry name" value="AHBA_syn"/>
    <property type="match status" value="1"/>
</dbReference>
<gene>
    <name evidence="5" type="ORF">Ga0123462_1138</name>
</gene>
<name>A0A2K8L4G9_9PROT</name>
<feature type="modified residue" description="N6-(pyridoxal phosphate)lysine" evidence="3">
    <location>
        <position position="184"/>
    </location>
</feature>
<evidence type="ECO:0000313" key="6">
    <source>
        <dbReference type="Proteomes" id="UP000231637"/>
    </source>
</evidence>
<evidence type="ECO:0000256" key="4">
    <source>
        <dbReference type="RuleBase" id="RU004508"/>
    </source>
</evidence>
<organism evidence="5 6">
    <name type="scientific">Mariprofundus ferrinatatus</name>
    <dbReference type="NCBI Taxonomy" id="1921087"/>
    <lineage>
        <taxon>Bacteria</taxon>
        <taxon>Pseudomonadati</taxon>
        <taxon>Pseudomonadota</taxon>
        <taxon>Candidatius Mariprofundia</taxon>
        <taxon>Mariprofundales</taxon>
        <taxon>Mariprofundaceae</taxon>
        <taxon>Mariprofundus</taxon>
    </lineage>
</organism>
<dbReference type="Proteomes" id="UP000231637">
    <property type="component" value="Chromosome"/>
</dbReference>
<dbReference type="InterPro" id="IPR015421">
    <property type="entry name" value="PyrdxlP-dep_Trfase_major"/>
</dbReference>
<accession>A0A2K8L4G9</accession>
<evidence type="ECO:0000256" key="3">
    <source>
        <dbReference type="PIRSR" id="PIRSR000390-2"/>
    </source>
</evidence>
<dbReference type="Pfam" id="PF01041">
    <property type="entry name" value="DegT_DnrJ_EryC1"/>
    <property type="match status" value="1"/>
</dbReference>
<protein>
    <submittedName>
        <fullName evidence="5">dTDP-4-amino-4,6-dideoxygalactose transaminase</fullName>
    </submittedName>
</protein>
<keyword evidence="3 4" id="KW-0663">Pyridoxal phosphate</keyword>
<dbReference type="PANTHER" id="PTHR30244">
    <property type="entry name" value="TRANSAMINASE"/>
    <property type="match status" value="1"/>
</dbReference>